<dbReference type="AlphaFoldDB" id="A0A699GRU7"/>
<organism evidence="2">
    <name type="scientific">Tanacetum cinerariifolium</name>
    <name type="common">Dalmatian daisy</name>
    <name type="synonym">Chrysanthemum cinerariifolium</name>
    <dbReference type="NCBI Taxonomy" id="118510"/>
    <lineage>
        <taxon>Eukaryota</taxon>
        <taxon>Viridiplantae</taxon>
        <taxon>Streptophyta</taxon>
        <taxon>Embryophyta</taxon>
        <taxon>Tracheophyta</taxon>
        <taxon>Spermatophyta</taxon>
        <taxon>Magnoliopsida</taxon>
        <taxon>eudicotyledons</taxon>
        <taxon>Gunneridae</taxon>
        <taxon>Pentapetalae</taxon>
        <taxon>asterids</taxon>
        <taxon>campanulids</taxon>
        <taxon>Asterales</taxon>
        <taxon>Asteraceae</taxon>
        <taxon>Asteroideae</taxon>
        <taxon>Anthemideae</taxon>
        <taxon>Anthemidinae</taxon>
        <taxon>Tanacetum</taxon>
    </lineage>
</organism>
<sequence length="752" mass="85829">MKVNELRAERLARTHDLLALMANSNNPYKYIVFHQDQPSQVTYMQQPQPNNNYIPQPSFNQNYMQQPRLNPKDISDPTIAMNMTLAYCLTGYEFGSRQINAMQMIRGNDGNQFRQYAGQNVGNQNRIDNQNVNHHGNGNVVPSGAKGNGTSNANNGDLEEIEEVDANCILMANLQQASTSGTQTNKAPVYDLDGSAEVYEYDNCYNNEIFNMFTQEEQYTELLEPISEPHQVQQNDNNVISAIFSLEQNGGTVEQNLATDAEKRAYFESLYNNLAIKKMALGYQNPFYLKQAQQRQQSLYNGKVLLEKHDPPAVYDSEETIQRKENGENILKSIDEGPFKMRKFRETFVEGAEGALHLGQNGIEFLLTLHQKKRRGETIHEYYVRFTKLINDMRNIKMTMPKMQVNSKFVNNMLHEYGRFVTTVKLNRGLKTSNYDQLYAYLKQHETHANKNKMMLERYTQHAIDLLALVFNVSLPQYPTQSSAIPQFADVPLVTYPPQFADNTHLDLGLTSIDDLIENLTKTVALLCVQGRQNRGQGNNARGAVAAGNRGFQNRVGDVNPGQTKPIKCYNYNRIRHIARQCTHPKSPHNSKYFKDKMLLMQAQENEVVLDEEQLLFIVVDQCDAFDFDVDEAPTVHTMFRENLSSADPIYDDVGPSYDSDILSEVRDHDNYIDSVCEYHEVHKMQNEVQINYIVDSDAEYTSDSNIILYEQYVKDNAVQVVQSNVSSVPNDALMMIINDMHEQAAQCVFAN</sequence>
<feature type="compositionally biased region" description="Low complexity" evidence="1">
    <location>
        <begin position="131"/>
        <end position="141"/>
    </location>
</feature>
<dbReference type="EMBL" id="BKCJ010041597">
    <property type="protein sequence ID" value="GEW00171.1"/>
    <property type="molecule type" value="Genomic_DNA"/>
</dbReference>
<feature type="region of interest" description="Disordered" evidence="1">
    <location>
        <begin position="128"/>
        <end position="156"/>
    </location>
</feature>
<name>A0A699GRU7_TANCI</name>
<accession>A0A699GRU7</accession>
<protein>
    <submittedName>
        <fullName evidence="2">Uncharacterized protein</fullName>
    </submittedName>
</protein>
<proteinExistence type="predicted"/>
<comment type="caution">
    <text evidence="2">The sequence shown here is derived from an EMBL/GenBank/DDBJ whole genome shotgun (WGS) entry which is preliminary data.</text>
</comment>
<gene>
    <name evidence="2" type="ORF">Tci_172147</name>
</gene>
<reference evidence="2" key="1">
    <citation type="journal article" date="2019" name="Sci. Rep.">
        <title>Draft genome of Tanacetum cinerariifolium, the natural source of mosquito coil.</title>
        <authorList>
            <person name="Yamashiro T."/>
            <person name="Shiraishi A."/>
            <person name="Satake H."/>
            <person name="Nakayama K."/>
        </authorList>
    </citation>
    <scope>NUCLEOTIDE SEQUENCE</scope>
</reference>
<evidence type="ECO:0000256" key="1">
    <source>
        <dbReference type="SAM" id="MobiDB-lite"/>
    </source>
</evidence>
<evidence type="ECO:0000313" key="2">
    <source>
        <dbReference type="EMBL" id="GEW00171.1"/>
    </source>
</evidence>